<dbReference type="FunFam" id="2.40.10.10:FF:000054">
    <property type="entry name" value="Complement C1r subcomponent"/>
    <property type="match status" value="1"/>
</dbReference>
<dbReference type="InterPro" id="IPR018114">
    <property type="entry name" value="TRYPSIN_HIS"/>
</dbReference>
<evidence type="ECO:0000313" key="14">
    <source>
        <dbReference type="Proteomes" id="UP000801492"/>
    </source>
</evidence>
<evidence type="ECO:0000256" key="7">
    <source>
        <dbReference type="ARBA" id="ARBA00022825"/>
    </source>
</evidence>
<dbReference type="InterPro" id="IPR001254">
    <property type="entry name" value="Trypsin_dom"/>
</dbReference>
<protein>
    <recommendedName>
        <fullName evidence="12">Peptidase S1 domain-containing protein</fullName>
    </recommendedName>
</protein>
<keyword evidence="5 11" id="KW-0732">Signal</keyword>
<keyword evidence="14" id="KW-1185">Reference proteome</keyword>
<dbReference type="InterPro" id="IPR033116">
    <property type="entry name" value="TRYPSIN_SER"/>
</dbReference>
<feature type="chain" id="PRO_5035472534" description="Peptidase S1 domain-containing protein" evidence="11">
    <location>
        <begin position="16"/>
        <end position="283"/>
    </location>
</feature>
<evidence type="ECO:0000259" key="12">
    <source>
        <dbReference type="PROSITE" id="PS50240"/>
    </source>
</evidence>
<reference evidence="13" key="1">
    <citation type="submission" date="2019-08" db="EMBL/GenBank/DDBJ databases">
        <title>The genome of the North American firefly Photinus pyralis.</title>
        <authorList>
            <consortium name="Photinus pyralis genome working group"/>
            <person name="Fallon T.R."/>
            <person name="Sander Lower S.E."/>
            <person name="Weng J.-K."/>
        </authorList>
    </citation>
    <scope>NUCLEOTIDE SEQUENCE</scope>
    <source>
        <strain evidence="13">TRF0915ILg1</strain>
        <tissue evidence="13">Whole body</tissue>
    </source>
</reference>
<dbReference type="AlphaFoldDB" id="A0A8K0D025"/>
<feature type="domain" description="Peptidase S1" evidence="12">
    <location>
        <begin position="29"/>
        <end position="272"/>
    </location>
</feature>
<comment type="subcellular location">
    <subcellularLocation>
        <location evidence="1">Secreted</location>
    </subcellularLocation>
</comment>
<dbReference type="Gene3D" id="2.40.10.10">
    <property type="entry name" value="Trypsin-like serine proteases"/>
    <property type="match status" value="1"/>
</dbReference>
<evidence type="ECO:0000313" key="13">
    <source>
        <dbReference type="EMBL" id="KAF2892390.1"/>
    </source>
</evidence>
<dbReference type="SMART" id="SM00020">
    <property type="entry name" value="Tryp_SPc"/>
    <property type="match status" value="1"/>
</dbReference>
<dbReference type="EMBL" id="VTPC01008758">
    <property type="protein sequence ID" value="KAF2892390.1"/>
    <property type="molecule type" value="Genomic_DNA"/>
</dbReference>
<evidence type="ECO:0000256" key="3">
    <source>
        <dbReference type="ARBA" id="ARBA00022525"/>
    </source>
</evidence>
<keyword evidence="3" id="KW-0964">Secreted</keyword>
<dbReference type="Proteomes" id="UP000801492">
    <property type="component" value="Unassembled WGS sequence"/>
</dbReference>
<evidence type="ECO:0000256" key="5">
    <source>
        <dbReference type="ARBA" id="ARBA00022729"/>
    </source>
</evidence>
<comment type="caution">
    <text evidence="13">The sequence shown here is derived from an EMBL/GenBank/DDBJ whole genome shotgun (WGS) entry which is preliminary data.</text>
</comment>
<keyword evidence="8" id="KW-1015">Disulfide bond</keyword>
<dbReference type="GO" id="GO:0005576">
    <property type="term" value="C:extracellular region"/>
    <property type="evidence" value="ECO:0007669"/>
    <property type="project" value="UniProtKB-SubCell"/>
</dbReference>
<keyword evidence="7 10" id="KW-0720">Serine protease</keyword>
<evidence type="ECO:0000256" key="4">
    <source>
        <dbReference type="ARBA" id="ARBA00022670"/>
    </source>
</evidence>
<evidence type="ECO:0000256" key="8">
    <source>
        <dbReference type="ARBA" id="ARBA00023157"/>
    </source>
</evidence>
<dbReference type="InterPro" id="IPR009003">
    <property type="entry name" value="Peptidase_S1_PA"/>
</dbReference>
<dbReference type="InterPro" id="IPR001314">
    <property type="entry name" value="Peptidase_S1A"/>
</dbReference>
<keyword evidence="6 10" id="KW-0378">Hydrolase</keyword>
<sequence length="283" mass="31792">MRLFLLVMLVGLSEAGHRRRPSEKSHKRIVGGERASIKKSAFVLSLTRLPLHPNSKSEHICGASIIKRYWALTAAHCLFKEVITGISKDEVILHGNSTSLSIRDRNKIQHKISGYYVHSKFNSRTLNNDIAILGVKDPFDGLFEKPIPMPPYTYVYKEESLAQAFGWGRTIPNRLGVSPSLRKVKLILLESLTCQWMFRVRKIFGVEITSNMFCVGGVFDKDTCQGDSGGPLTQNGKLIGIVSWGGDCASYHFPGVYTKVAVYDRWINQLLDKQGTRSQNYKS</sequence>
<name>A0A8K0D025_IGNLU</name>
<evidence type="ECO:0000256" key="2">
    <source>
        <dbReference type="ARBA" id="ARBA00007664"/>
    </source>
</evidence>
<dbReference type="OrthoDB" id="10059102at2759"/>
<dbReference type="PANTHER" id="PTHR24276:SF91">
    <property type="entry name" value="AT26814P-RELATED"/>
    <property type="match status" value="1"/>
</dbReference>
<dbReference type="SUPFAM" id="SSF50494">
    <property type="entry name" value="Trypsin-like serine proteases"/>
    <property type="match status" value="1"/>
</dbReference>
<evidence type="ECO:0000256" key="10">
    <source>
        <dbReference type="RuleBase" id="RU363034"/>
    </source>
</evidence>
<evidence type="ECO:0000256" key="11">
    <source>
        <dbReference type="SAM" id="SignalP"/>
    </source>
</evidence>
<dbReference type="PANTHER" id="PTHR24276">
    <property type="entry name" value="POLYSERASE-RELATED"/>
    <property type="match status" value="1"/>
</dbReference>
<organism evidence="13 14">
    <name type="scientific">Ignelater luminosus</name>
    <name type="common">Cucubano</name>
    <name type="synonym">Pyrophorus luminosus</name>
    <dbReference type="NCBI Taxonomy" id="2038154"/>
    <lineage>
        <taxon>Eukaryota</taxon>
        <taxon>Metazoa</taxon>
        <taxon>Ecdysozoa</taxon>
        <taxon>Arthropoda</taxon>
        <taxon>Hexapoda</taxon>
        <taxon>Insecta</taxon>
        <taxon>Pterygota</taxon>
        <taxon>Neoptera</taxon>
        <taxon>Endopterygota</taxon>
        <taxon>Coleoptera</taxon>
        <taxon>Polyphaga</taxon>
        <taxon>Elateriformia</taxon>
        <taxon>Elateroidea</taxon>
        <taxon>Elateridae</taxon>
        <taxon>Agrypninae</taxon>
        <taxon>Pyrophorini</taxon>
        <taxon>Ignelater</taxon>
    </lineage>
</organism>
<proteinExistence type="inferred from homology"/>
<dbReference type="InterPro" id="IPR043504">
    <property type="entry name" value="Peptidase_S1_PA_chymotrypsin"/>
</dbReference>
<gene>
    <name evidence="13" type="ORF">ILUMI_13783</name>
</gene>
<dbReference type="InterPro" id="IPR050430">
    <property type="entry name" value="Peptidase_S1"/>
</dbReference>
<dbReference type="FunFam" id="2.40.10.10:FF:000068">
    <property type="entry name" value="transmembrane protease serine 2"/>
    <property type="match status" value="1"/>
</dbReference>
<accession>A0A8K0D025</accession>
<feature type="signal peptide" evidence="11">
    <location>
        <begin position="1"/>
        <end position="15"/>
    </location>
</feature>
<dbReference type="PRINTS" id="PR00722">
    <property type="entry name" value="CHYMOTRYPSIN"/>
</dbReference>
<dbReference type="Pfam" id="PF00089">
    <property type="entry name" value="Trypsin"/>
    <property type="match status" value="1"/>
</dbReference>
<dbReference type="GO" id="GO:0006508">
    <property type="term" value="P:proteolysis"/>
    <property type="evidence" value="ECO:0007669"/>
    <property type="project" value="UniProtKB-KW"/>
</dbReference>
<dbReference type="CDD" id="cd00190">
    <property type="entry name" value="Tryp_SPc"/>
    <property type="match status" value="1"/>
</dbReference>
<evidence type="ECO:0000256" key="6">
    <source>
        <dbReference type="ARBA" id="ARBA00022801"/>
    </source>
</evidence>
<keyword evidence="9" id="KW-0325">Glycoprotein</keyword>
<evidence type="ECO:0000256" key="1">
    <source>
        <dbReference type="ARBA" id="ARBA00004613"/>
    </source>
</evidence>
<evidence type="ECO:0000256" key="9">
    <source>
        <dbReference type="ARBA" id="ARBA00023180"/>
    </source>
</evidence>
<comment type="similarity">
    <text evidence="2">Belongs to the peptidase S1 family.</text>
</comment>
<dbReference type="PROSITE" id="PS00134">
    <property type="entry name" value="TRYPSIN_HIS"/>
    <property type="match status" value="1"/>
</dbReference>
<dbReference type="PROSITE" id="PS00135">
    <property type="entry name" value="TRYPSIN_SER"/>
    <property type="match status" value="1"/>
</dbReference>
<keyword evidence="4 10" id="KW-0645">Protease</keyword>
<dbReference type="PROSITE" id="PS50240">
    <property type="entry name" value="TRYPSIN_DOM"/>
    <property type="match status" value="1"/>
</dbReference>
<dbReference type="GO" id="GO:0004252">
    <property type="term" value="F:serine-type endopeptidase activity"/>
    <property type="evidence" value="ECO:0007669"/>
    <property type="project" value="InterPro"/>
</dbReference>